<dbReference type="EMBL" id="BMHY01000002">
    <property type="protein sequence ID" value="GGG63237.1"/>
    <property type="molecule type" value="Genomic_DNA"/>
</dbReference>
<evidence type="ECO:0000313" key="2">
    <source>
        <dbReference type="Proteomes" id="UP000600247"/>
    </source>
</evidence>
<sequence>MIDGERNVNTDDKRIELNIREILQQLEIPQDKWPAELIVPISMNR</sequence>
<evidence type="ECO:0000313" key="1">
    <source>
        <dbReference type="EMBL" id="GGG63237.1"/>
    </source>
</evidence>
<dbReference type="Proteomes" id="UP000600247">
    <property type="component" value="Unassembled WGS sequence"/>
</dbReference>
<organism evidence="1 2">
    <name type="scientific">Paenibacillus radicis</name>
    <name type="common">ex Gao et al. 2016</name>
    <dbReference type="NCBI Taxonomy" id="1737354"/>
    <lineage>
        <taxon>Bacteria</taxon>
        <taxon>Bacillati</taxon>
        <taxon>Bacillota</taxon>
        <taxon>Bacilli</taxon>
        <taxon>Bacillales</taxon>
        <taxon>Paenibacillaceae</taxon>
        <taxon>Paenibacillus</taxon>
    </lineage>
</organism>
<name>A0A917H0V0_9BACL</name>
<dbReference type="AlphaFoldDB" id="A0A917H0V0"/>
<comment type="caution">
    <text evidence="1">The sequence shown here is derived from an EMBL/GenBank/DDBJ whole genome shotgun (WGS) entry which is preliminary data.</text>
</comment>
<keyword evidence="2" id="KW-1185">Reference proteome</keyword>
<accession>A0A917H0V0</accession>
<reference evidence="1 2" key="1">
    <citation type="journal article" date="2014" name="Int. J. Syst. Evol. Microbiol.">
        <title>Complete genome sequence of Corynebacterium casei LMG S-19264T (=DSM 44701T), isolated from a smear-ripened cheese.</title>
        <authorList>
            <consortium name="US DOE Joint Genome Institute (JGI-PGF)"/>
            <person name="Walter F."/>
            <person name="Albersmeier A."/>
            <person name="Kalinowski J."/>
            <person name="Ruckert C."/>
        </authorList>
    </citation>
    <scope>NUCLEOTIDE SEQUENCE [LARGE SCALE GENOMIC DNA]</scope>
    <source>
        <strain evidence="1 2">CGMCC 1.15286</strain>
    </source>
</reference>
<protein>
    <submittedName>
        <fullName evidence="1">Uncharacterized protein</fullName>
    </submittedName>
</protein>
<gene>
    <name evidence="1" type="ORF">GCM10010918_16430</name>
</gene>
<proteinExistence type="predicted"/>